<evidence type="ECO:0000313" key="2">
    <source>
        <dbReference type="EMBL" id="KAJ6445558.1"/>
    </source>
</evidence>
<dbReference type="Proteomes" id="UP001163105">
    <property type="component" value="Unassembled WGS sequence"/>
</dbReference>
<evidence type="ECO:0000313" key="3">
    <source>
        <dbReference type="Proteomes" id="UP001163105"/>
    </source>
</evidence>
<reference evidence="2" key="1">
    <citation type="submission" date="2023-01" db="EMBL/GenBank/DDBJ databases">
        <title>The growth and conidiation of Purpureocillium lavendulum are regulated by nitrogen source and histone H3K14 acetylation.</title>
        <authorList>
            <person name="Tang P."/>
            <person name="Han J."/>
            <person name="Zhang C."/>
            <person name="Tang P."/>
            <person name="Qi F."/>
            <person name="Zhang K."/>
            <person name="Liang L."/>
        </authorList>
    </citation>
    <scope>NUCLEOTIDE SEQUENCE</scope>
    <source>
        <strain evidence="2">YMF1.00683</strain>
    </source>
</reference>
<feature type="region of interest" description="Disordered" evidence="1">
    <location>
        <begin position="39"/>
        <end position="74"/>
    </location>
</feature>
<protein>
    <submittedName>
        <fullName evidence="2">Uncharacterized protein</fullName>
    </submittedName>
</protein>
<dbReference type="EMBL" id="JAQHRD010000001">
    <property type="protein sequence ID" value="KAJ6445558.1"/>
    <property type="molecule type" value="Genomic_DNA"/>
</dbReference>
<organism evidence="2 3">
    <name type="scientific">Purpureocillium lavendulum</name>
    <dbReference type="NCBI Taxonomy" id="1247861"/>
    <lineage>
        <taxon>Eukaryota</taxon>
        <taxon>Fungi</taxon>
        <taxon>Dikarya</taxon>
        <taxon>Ascomycota</taxon>
        <taxon>Pezizomycotina</taxon>
        <taxon>Sordariomycetes</taxon>
        <taxon>Hypocreomycetidae</taxon>
        <taxon>Hypocreales</taxon>
        <taxon>Ophiocordycipitaceae</taxon>
        <taxon>Purpureocillium</taxon>
    </lineage>
</organism>
<dbReference type="AlphaFoldDB" id="A0AB34G1L9"/>
<gene>
    <name evidence="2" type="ORF">O9K51_00319</name>
</gene>
<accession>A0AB34G1L9</accession>
<feature type="compositionally biased region" description="Gly residues" evidence="1">
    <location>
        <begin position="41"/>
        <end position="50"/>
    </location>
</feature>
<keyword evidence="3" id="KW-1185">Reference proteome</keyword>
<feature type="compositionally biased region" description="Low complexity" evidence="1">
    <location>
        <begin position="51"/>
        <end position="74"/>
    </location>
</feature>
<sequence length="74" mass="7460">MGGKDGKAGLERIALADNGKGDRNELGLDAHALMDGWLGQRSGGGGGSSGIQGWWQSSPTSSSSLSSCILHSTS</sequence>
<proteinExistence type="predicted"/>
<comment type="caution">
    <text evidence="2">The sequence shown here is derived from an EMBL/GenBank/DDBJ whole genome shotgun (WGS) entry which is preliminary data.</text>
</comment>
<evidence type="ECO:0000256" key="1">
    <source>
        <dbReference type="SAM" id="MobiDB-lite"/>
    </source>
</evidence>
<name>A0AB34G1L9_9HYPO</name>